<dbReference type="Proteomes" id="UP000063308">
    <property type="component" value="Chromosome"/>
</dbReference>
<evidence type="ECO:0000259" key="3">
    <source>
        <dbReference type="Pfam" id="PF09848"/>
    </source>
</evidence>
<dbReference type="Pfam" id="PF08378">
    <property type="entry name" value="NERD"/>
    <property type="match status" value="1"/>
</dbReference>
<dbReference type="GO" id="GO:0003677">
    <property type="term" value="F:DNA binding"/>
    <property type="evidence" value="ECO:0007669"/>
    <property type="project" value="InterPro"/>
</dbReference>
<name>A0A0E4FZD0_9BRAD</name>
<evidence type="ECO:0000256" key="1">
    <source>
        <dbReference type="ARBA" id="ARBA00034923"/>
    </source>
</evidence>
<dbReference type="GO" id="GO:0000725">
    <property type="term" value="P:recombinational repair"/>
    <property type="evidence" value="ECO:0007669"/>
    <property type="project" value="TreeGrafter"/>
</dbReference>
<dbReference type="AlphaFoldDB" id="A0A0E4FZD0"/>
<evidence type="ECO:0000313" key="5">
    <source>
        <dbReference type="Proteomes" id="UP000063308"/>
    </source>
</evidence>
<dbReference type="EMBL" id="AP014685">
    <property type="protein sequence ID" value="BAR58806.1"/>
    <property type="molecule type" value="Genomic_DNA"/>
</dbReference>
<feature type="domain" description="NERD" evidence="2">
    <location>
        <begin position="15"/>
        <end position="116"/>
    </location>
</feature>
<gene>
    <name evidence="4" type="ORF">NK6_5648</name>
</gene>
<protein>
    <recommendedName>
        <fullName evidence="1">DNA 3'-5' helicase II</fullName>
    </recommendedName>
</protein>
<evidence type="ECO:0000259" key="2">
    <source>
        <dbReference type="Pfam" id="PF08378"/>
    </source>
</evidence>
<dbReference type="InterPro" id="IPR027417">
    <property type="entry name" value="P-loop_NTPase"/>
</dbReference>
<proteinExistence type="predicted"/>
<dbReference type="InterPro" id="IPR000212">
    <property type="entry name" value="DNA_helicase_UvrD/REP"/>
</dbReference>
<dbReference type="InterPro" id="IPR018647">
    <property type="entry name" value="SLFN_3-like_DNA/RNA_helicase"/>
</dbReference>
<organism evidence="4 5">
    <name type="scientific">Bradyrhizobium diazoefficiens</name>
    <dbReference type="NCBI Taxonomy" id="1355477"/>
    <lineage>
        <taxon>Bacteria</taxon>
        <taxon>Pseudomonadati</taxon>
        <taxon>Pseudomonadota</taxon>
        <taxon>Alphaproteobacteria</taxon>
        <taxon>Hyphomicrobiales</taxon>
        <taxon>Nitrobacteraceae</taxon>
        <taxon>Bradyrhizobium</taxon>
    </lineage>
</organism>
<reference evidence="4 5" key="1">
    <citation type="submission" date="2014-11" db="EMBL/GenBank/DDBJ databases">
        <title>Symbiosis island explosion on the genome of extra-slow-growing strains of soybean bradyrhizobia with massive insertion sequences.</title>
        <authorList>
            <person name="Iida T."/>
            <person name="Minamisawa K."/>
        </authorList>
    </citation>
    <scope>NUCLEOTIDE SEQUENCE [LARGE SCALE GENOMIC DNA]</scope>
    <source>
        <strain evidence="4 5">NK6</strain>
    </source>
</reference>
<dbReference type="Gene3D" id="3.40.50.300">
    <property type="entry name" value="P-loop containing nucleotide triphosphate hydrolases"/>
    <property type="match status" value="2"/>
</dbReference>
<evidence type="ECO:0000313" key="4">
    <source>
        <dbReference type="EMBL" id="BAR58806.1"/>
    </source>
</evidence>
<dbReference type="GO" id="GO:0043138">
    <property type="term" value="F:3'-5' DNA helicase activity"/>
    <property type="evidence" value="ECO:0007669"/>
    <property type="project" value="TreeGrafter"/>
</dbReference>
<dbReference type="GO" id="GO:0005524">
    <property type="term" value="F:ATP binding"/>
    <property type="evidence" value="ECO:0007669"/>
    <property type="project" value="InterPro"/>
</dbReference>
<feature type="domain" description="Schlafen group 3-like DNA/RNA helicase" evidence="3">
    <location>
        <begin position="239"/>
        <end position="362"/>
    </location>
</feature>
<accession>A0A0E4FZD0</accession>
<dbReference type="PANTHER" id="PTHR11070:SF2">
    <property type="entry name" value="ATP-DEPENDENT DNA HELICASE SRS2"/>
    <property type="match status" value="1"/>
</dbReference>
<sequence>MARMIPPRIATGTSGGEVEVFELLKNDPGLGDYVCLHSVGIARHRRKDYAEADFIAIGPSGIYCLEVKGGDRIERKDGLWTIGSKSNTYQSVEGPFKQAQGARWPLIEFLRRNLDPEIRRTALFGWGVVFPGFQFSECDPEWDNDVIYDIRDKGKPIRIYFERLEAYFRRRLLETDKGQPPKLEPSRVRAIVDCLRGDFEIVQSFHSLLNESQHELVRLSPAQFGVLDSALNEFNPRVLCMGAAGSGKTLIAMEAAKRLAESGKQVLFLCFNNNLGRFLSKEIAWSRSAVTVSTVYRLLTDTIQRGGLGQELAAVRSTKSDEKLFDEAYPRLFESAAYVLLEENELPQYDVLIIDEAQDILSAPVMNCLDLLLRKGFSNGQWLIFLDDGMQSKVYDRMDQKVLAHLRTLQPATFLIAHNYRNPKDIVTEMCAITGVPIPACKRVINSKVDYRVYKDEAEQSRKLRAILVELLRAQIPASGITILSAKNLAESIFQKYAPDVGKQVVLLDEKTTVPEDSITAGTVAGFKGLENEFIILTDMSSEMLKSDWGASIIYVGMTRARTKLFVLVDETFIQSRM</sequence>
<dbReference type="Pfam" id="PF09848">
    <property type="entry name" value="SLFN-g3_helicase"/>
    <property type="match status" value="1"/>
</dbReference>
<dbReference type="InterPro" id="IPR011528">
    <property type="entry name" value="NERD"/>
</dbReference>
<dbReference type="PANTHER" id="PTHR11070">
    <property type="entry name" value="UVRD / RECB / PCRA DNA HELICASE FAMILY MEMBER"/>
    <property type="match status" value="1"/>
</dbReference>
<dbReference type="SUPFAM" id="SSF52540">
    <property type="entry name" value="P-loop containing nucleoside triphosphate hydrolases"/>
    <property type="match status" value="1"/>
</dbReference>